<dbReference type="EMBL" id="JAYKXN010000003">
    <property type="protein sequence ID" value="KAK7303940.1"/>
    <property type="molecule type" value="Genomic_DNA"/>
</dbReference>
<evidence type="ECO:0000313" key="1">
    <source>
        <dbReference type="EMBL" id="KAK7303940.1"/>
    </source>
</evidence>
<dbReference type="Proteomes" id="UP001359559">
    <property type="component" value="Unassembled WGS sequence"/>
</dbReference>
<sequence length="67" mass="7379">MTTGDEGFPIRQLRLFPLISSHFPCLPQSMTKANAPTPIAFASSDKCRQRLSIAMNNVSSTSKGYFL</sequence>
<reference evidence="1 2" key="1">
    <citation type="submission" date="2024-01" db="EMBL/GenBank/DDBJ databases">
        <title>The genomes of 5 underutilized Papilionoideae crops provide insights into root nodulation and disease resistance.</title>
        <authorList>
            <person name="Yuan L."/>
        </authorList>
    </citation>
    <scope>NUCLEOTIDE SEQUENCE [LARGE SCALE GENOMIC DNA]</scope>
    <source>
        <strain evidence="1">LY-2023</strain>
        <tissue evidence="1">Leaf</tissue>
    </source>
</reference>
<proteinExistence type="predicted"/>
<comment type="caution">
    <text evidence="1">The sequence shown here is derived from an EMBL/GenBank/DDBJ whole genome shotgun (WGS) entry which is preliminary data.</text>
</comment>
<protein>
    <submittedName>
        <fullName evidence="1">Uncharacterized protein</fullName>
    </submittedName>
</protein>
<evidence type="ECO:0000313" key="2">
    <source>
        <dbReference type="Proteomes" id="UP001359559"/>
    </source>
</evidence>
<dbReference type="AlphaFoldDB" id="A0AAN9JR69"/>
<keyword evidence="2" id="KW-1185">Reference proteome</keyword>
<gene>
    <name evidence="1" type="ORF">RJT34_14867</name>
</gene>
<organism evidence="1 2">
    <name type="scientific">Clitoria ternatea</name>
    <name type="common">Butterfly pea</name>
    <dbReference type="NCBI Taxonomy" id="43366"/>
    <lineage>
        <taxon>Eukaryota</taxon>
        <taxon>Viridiplantae</taxon>
        <taxon>Streptophyta</taxon>
        <taxon>Embryophyta</taxon>
        <taxon>Tracheophyta</taxon>
        <taxon>Spermatophyta</taxon>
        <taxon>Magnoliopsida</taxon>
        <taxon>eudicotyledons</taxon>
        <taxon>Gunneridae</taxon>
        <taxon>Pentapetalae</taxon>
        <taxon>rosids</taxon>
        <taxon>fabids</taxon>
        <taxon>Fabales</taxon>
        <taxon>Fabaceae</taxon>
        <taxon>Papilionoideae</taxon>
        <taxon>50 kb inversion clade</taxon>
        <taxon>NPAAA clade</taxon>
        <taxon>indigoferoid/millettioid clade</taxon>
        <taxon>Phaseoleae</taxon>
        <taxon>Clitoria</taxon>
    </lineage>
</organism>
<accession>A0AAN9JR69</accession>
<name>A0AAN9JR69_CLITE</name>